<dbReference type="InterPro" id="IPR001557">
    <property type="entry name" value="L-lactate/malate_DH"/>
</dbReference>
<feature type="binding site" evidence="7">
    <location>
        <position position="89"/>
    </location>
    <ligand>
        <name>substrate</name>
    </ligand>
</feature>
<evidence type="ECO:0000313" key="13">
    <source>
        <dbReference type="Proteomes" id="UP000195305"/>
    </source>
</evidence>
<comment type="caution">
    <text evidence="12">The sequence shown here is derived from an EMBL/GenBank/DDBJ whole genome shotgun (WGS) entry which is preliminary data.</text>
</comment>
<feature type="binding site" evidence="7">
    <location>
        <position position="169"/>
    </location>
    <ligand>
        <name>beta-D-fructose 1,6-bisphosphate</name>
        <dbReference type="ChEBI" id="CHEBI:32966"/>
        <note>allosteric activator</note>
    </ligand>
</feature>
<feature type="binding site" evidence="7">
    <location>
        <begin position="121"/>
        <end position="124"/>
    </location>
    <ligand>
        <name>substrate</name>
    </ligand>
</feature>
<evidence type="ECO:0000256" key="8">
    <source>
        <dbReference type="PIRSR" id="PIRSR000102-1"/>
    </source>
</evidence>
<dbReference type="SUPFAM" id="SSF56327">
    <property type="entry name" value="LDH C-terminal domain-like"/>
    <property type="match status" value="1"/>
</dbReference>
<sequence length="314" mass="34167">MVNMQKVAVIGCGFVGATSAFSLIQTGLFSEMVLIDANTQKAEGEAMDLSHGSAYLTPMNIYAGTYDDIVDAGLIVITAGANQKPDETRLDLVKKNVQIFKSIIPEIKERNCEGILLIVSNPVDILTEVALKLSGFPAHRVIGSGTVLDTARLKYVLGKHLQVDPRDIHAYIIGEHGDSELVVWSGAQVAGIHINHFCELRGHFNHEESMERLAQEVRDSAYEIIKRKGATYYGVAVAVKRIATAIVKDEHAVLPISSLMQGEFGLNDICLSIPTVIGQNGVEKVVDIYLNNDENEKLQTSAKALKDVLDGLDL</sequence>
<proteinExistence type="inferred from homology"/>
<evidence type="ECO:0000313" key="12">
    <source>
        <dbReference type="EMBL" id="OUQ36387.1"/>
    </source>
</evidence>
<feature type="binding site" evidence="7">
    <location>
        <begin position="149"/>
        <end position="152"/>
    </location>
    <ligand>
        <name>substrate</name>
    </ligand>
</feature>
<dbReference type="InterPro" id="IPR011304">
    <property type="entry name" value="L-lactate_DH"/>
</dbReference>
<dbReference type="NCBIfam" id="NF004863">
    <property type="entry name" value="PRK06223.1"/>
    <property type="match status" value="1"/>
</dbReference>
<comment type="subunit">
    <text evidence="7">Homotetramer.</text>
</comment>
<feature type="binding site" evidence="9">
    <location>
        <position position="96"/>
    </location>
    <ligand>
        <name>NAD(+)</name>
        <dbReference type="ChEBI" id="CHEBI:57540"/>
    </ligand>
</feature>
<dbReference type="RefSeq" id="WP_087356940.1">
    <property type="nucleotide sequence ID" value="NZ_AP031415.1"/>
</dbReference>
<feature type="modified residue" description="Phosphotyrosine" evidence="7">
    <location>
        <position position="222"/>
    </location>
</feature>
<dbReference type="PANTHER" id="PTHR43128">
    <property type="entry name" value="L-2-HYDROXYCARBOXYLATE DEHYDROGENASE (NAD(P)(+))"/>
    <property type="match status" value="1"/>
</dbReference>
<feature type="binding site" evidence="7">
    <location>
        <position position="15"/>
    </location>
    <ligand>
        <name>NAD(+)</name>
        <dbReference type="ChEBI" id="CHEBI:57540"/>
    </ligand>
</feature>
<dbReference type="GO" id="GO:0004459">
    <property type="term" value="F:L-lactate dehydrogenase (NAD+) activity"/>
    <property type="evidence" value="ECO:0007669"/>
    <property type="project" value="UniProtKB-UniRule"/>
</dbReference>
<feature type="binding site" evidence="9">
    <location>
        <begin position="11"/>
        <end position="16"/>
    </location>
    <ligand>
        <name>NAD(+)</name>
        <dbReference type="ChEBI" id="CHEBI:57540"/>
    </ligand>
</feature>
<comment type="pathway">
    <text evidence="1 7">Fermentation; pyruvate fermentation to lactate; (S)-lactate from pyruvate: step 1/1.</text>
</comment>
<keyword evidence="4 7" id="KW-0560">Oxidoreductase</keyword>
<feature type="binding site" evidence="7">
    <location>
        <position position="41"/>
    </location>
    <ligand>
        <name>NAD(+)</name>
        <dbReference type="ChEBI" id="CHEBI:57540"/>
    </ligand>
</feature>
<dbReference type="HAMAP" id="MF_00488">
    <property type="entry name" value="Lactate_dehydrog"/>
    <property type="match status" value="1"/>
</dbReference>
<evidence type="ECO:0000259" key="11">
    <source>
        <dbReference type="Pfam" id="PF02866"/>
    </source>
</evidence>
<dbReference type="UniPathway" id="UPA00554">
    <property type="reaction ID" value="UER00611"/>
</dbReference>
<accession>A0A1Y4T2G4</accession>
<evidence type="ECO:0000256" key="5">
    <source>
        <dbReference type="ARBA" id="ARBA00023027"/>
    </source>
</evidence>
<evidence type="ECO:0000256" key="4">
    <source>
        <dbReference type="ARBA" id="ARBA00023002"/>
    </source>
</evidence>
<dbReference type="EMBL" id="NFLJ01000002">
    <property type="protein sequence ID" value="OUQ36387.1"/>
    <property type="molecule type" value="Genomic_DNA"/>
</dbReference>
<dbReference type="NCBIfam" id="TIGR01771">
    <property type="entry name" value="L-LDH-NAD"/>
    <property type="match status" value="1"/>
</dbReference>
<dbReference type="GO" id="GO:0006096">
    <property type="term" value="P:glycolytic process"/>
    <property type="evidence" value="ECO:0007669"/>
    <property type="project" value="UniProtKB-UniRule"/>
</dbReference>
<evidence type="ECO:0000259" key="10">
    <source>
        <dbReference type="Pfam" id="PF00056"/>
    </source>
</evidence>
<dbReference type="FunFam" id="3.40.50.720:FF:000018">
    <property type="entry name" value="Malate dehydrogenase"/>
    <property type="match status" value="1"/>
</dbReference>
<comment type="subcellular location">
    <subcellularLocation>
        <location evidence="7">Cytoplasm</location>
    </subcellularLocation>
</comment>
<feature type="binding site" evidence="7">
    <location>
        <position position="144"/>
    </location>
    <ligand>
        <name>NAD(+)</name>
        <dbReference type="ChEBI" id="CHEBI:57540"/>
    </ligand>
</feature>
<gene>
    <name evidence="7" type="primary">ldh</name>
    <name evidence="12" type="ORF">B5E75_00920</name>
</gene>
<dbReference type="CDD" id="cd05292">
    <property type="entry name" value="LDH_2"/>
    <property type="match status" value="1"/>
</dbReference>
<name>A0A1Y4T2G4_9FIRM</name>
<keyword evidence="13" id="KW-1185">Reference proteome</keyword>
<dbReference type="Pfam" id="PF02866">
    <property type="entry name" value="Ldh_1_C"/>
    <property type="match status" value="1"/>
</dbReference>
<reference evidence="12 13" key="1">
    <citation type="journal article" date="2018" name="BMC Genomics">
        <title>Whole genome sequencing and function prediction of 133 gut anaerobes isolated from chicken caecum in pure cultures.</title>
        <authorList>
            <person name="Medvecky M."/>
            <person name="Cejkova D."/>
            <person name="Polansky O."/>
            <person name="Karasova D."/>
            <person name="Kubasova T."/>
            <person name="Cizek A."/>
            <person name="Rychlik I."/>
        </authorList>
    </citation>
    <scope>NUCLEOTIDE SEQUENCE [LARGE SCALE GENOMIC DNA]</scope>
    <source>
        <strain evidence="12 13">An13</strain>
    </source>
</reference>
<protein>
    <recommendedName>
        <fullName evidence="3 7">L-lactate dehydrogenase</fullName>
        <shortName evidence="7">L-LDH</shortName>
        <ecNumber evidence="3 7">1.1.1.27</ecNumber>
    </recommendedName>
</protein>
<dbReference type="Gene3D" id="3.40.50.720">
    <property type="entry name" value="NAD(P)-binding Rossmann-like Domain"/>
    <property type="match status" value="1"/>
</dbReference>
<feature type="binding site" evidence="7">
    <location>
        <position position="66"/>
    </location>
    <ligand>
        <name>NAD(+)</name>
        <dbReference type="ChEBI" id="CHEBI:57540"/>
    </ligand>
</feature>
<comment type="catalytic activity">
    <reaction evidence="6 7">
        <text>(S)-lactate + NAD(+) = pyruvate + NADH + H(+)</text>
        <dbReference type="Rhea" id="RHEA:23444"/>
        <dbReference type="ChEBI" id="CHEBI:15361"/>
        <dbReference type="ChEBI" id="CHEBI:15378"/>
        <dbReference type="ChEBI" id="CHEBI:16651"/>
        <dbReference type="ChEBI" id="CHEBI:57540"/>
        <dbReference type="ChEBI" id="CHEBI:57945"/>
        <dbReference type="EC" id="1.1.1.27"/>
    </reaction>
</comment>
<dbReference type="Proteomes" id="UP000195305">
    <property type="component" value="Unassembled WGS sequence"/>
</dbReference>
<keyword evidence="7" id="KW-0597">Phosphoprotein</keyword>
<feature type="domain" description="Lactate/malate dehydrogenase N-terminal" evidence="10">
    <location>
        <begin position="6"/>
        <end position="143"/>
    </location>
</feature>
<dbReference type="GO" id="GO:0006089">
    <property type="term" value="P:lactate metabolic process"/>
    <property type="evidence" value="ECO:0007669"/>
    <property type="project" value="TreeGrafter"/>
</dbReference>
<dbReference type="SUPFAM" id="SSF51735">
    <property type="entry name" value="NAD(P)-binding Rossmann-fold domains"/>
    <property type="match status" value="1"/>
</dbReference>
<evidence type="ECO:0000256" key="2">
    <source>
        <dbReference type="ARBA" id="ARBA00006054"/>
    </source>
</evidence>
<keyword evidence="5 7" id="KW-0520">NAD</keyword>
<dbReference type="InterPro" id="IPR036291">
    <property type="entry name" value="NAD(P)-bd_dom_sf"/>
</dbReference>
<evidence type="ECO:0000256" key="3">
    <source>
        <dbReference type="ARBA" id="ARBA00012967"/>
    </source>
</evidence>
<feature type="binding site" evidence="7 9">
    <location>
        <begin position="119"/>
        <end position="121"/>
    </location>
    <ligand>
        <name>NAD(+)</name>
        <dbReference type="ChEBI" id="CHEBI:57540"/>
    </ligand>
</feature>
<evidence type="ECO:0000256" key="9">
    <source>
        <dbReference type="PIRSR" id="PIRSR000102-3"/>
    </source>
</evidence>
<dbReference type="Pfam" id="PF00056">
    <property type="entry name" value="Ldh_1_N"/>
    <property type="match status" value="1"/>
</dbReference>
<feature type="binding site" evidence="7">
    <location>
        <position position="102"/>
    </location>
    <ligand>
        <name>NAD(+)</name>
        <dbReference type="ChEBI" id="CHEBI:57540"/>
    </ligand>
</feature>
<evidence type="ECO:0000256" key="7">
    <source>
        <dbReference type="HAMAP-Rule" id="MF_00488"/>
    </source>
</evidence>
<comment type="similarity">
    <text evidence="2 7">Belongs to the LDH/MDH superfamily. LDH family.</text>
</comment>
<feature type="active site" description="Proton acceptor" evidence="7 8">
    <location>
        <position position="176"/>
    </location>
</feature>
<evidence type="ECO:0000256" key="6">
    <source>
        <dbReference type="ARBA" id="ARBA00049258"/>
    </source>
</evidence>
<organism evidence="12 13">
    <name type="scientific">Massilimicrobiota timonensis</name>
    <dbReference type="NCBI Taxonomy" id="1776392"/>
    <lineage>
        <taxon>Bacteria</taxon>
        <taxon>Bacillati</taxon>
        <taxon>Bacillota</taxon>
        <taxon>Erysipelotrichia</taxon>
        <taxon>Erysipelotrichales</taxon>
        <taxon>Erysipelotrichaceae</taxon>
        <taxon>Massilimicrobiota</taxon>
    </lineage>
</organism>
<dbReference type="Gene3D" id="3.90.110.10">
    <property type="entry name" value="Lactate dehydrogenase/glycoside hydrolase, family 4, C-terminal"/>
    <property type="match status" value="1"/>
</dbReference>
<dbReference type="PIRSF" id="PIRSF000102">
    <property type="entry name" value="Lac_mal_DH"/>
    <property type="match status" value="1"/>
</dbReference>
<keyword evidence="7" id="KW-0963">Cytoplasm</keyword>
<feature type="binding site" evidence="7">
    <location>
        <position position="231"/>
    </location>
    <ligand>
        <name>substrate</name>
    </ligand>
</feature>
<dbReference type="NCBIfam" id="NF000824">
    <property type="entry name" value="PRK00066.1"/>
    <property type="match status" value="1"/>
</dbReference>
<feature type="binding site" evidence="7">
    <location>
        <position position="154"/>
    </location>
    <ligand>
        <name>beta-D-fructose 1,6-bisphosphate</name>
        <dbReference type="ChEBI" id="CHEBI:32966"/>
        <note>allosteric activator</note>
    </ligand>
</feature>
<dbReference type="GO" id="GO:0005737">
    <property type="term" value="C:cytoplasm"/>
    <property type="evidence" value="ECO:0007669"/>
    <property type="project" value="UniProtKB-SubCell"/>
</dbReference>
<feature type="binding site" evidence="7">
    <location>
        <begin position="80"/>
        <end position="81"/>
    </location>
    <ligand>
        <name>NAD(+)</name>
        <dbReference type="ChEBI" id="CHEBI:57540"/>
    </ligand>
</feature>
<feature type="binding site" evidence="7 9">
    <location>
        <position position="36"/>
    </location>
    <ligand>
        <name>NAD(+)</name>
        <dbReference type="ChEBI" id="CHEBI:57540"/>
    </ligand>
</feature>
<dbReference type="PRINTS" id="PR00086">
    <property type="entry name" value="LLDHDRGNASE"/>
</dbReference>
<dbReference type="EC" id="1.1.1.27" evidence="3 7"/>
<dbReference type="PROSITE" id="PS00064">
    <property type="entry name" value="L_LDH"/>
    <property type="match status" value="1"/>
</dbReference>
<dbReference type="InterPro" id="IPR018177">
    <property type="entry name" value="L-lactate_DH_AS"/>
</dbReference>
<dbReference type="PANTHER" id="PTHR43128:SF16">
    <property type="entry name" value="L-LACTATE DEHYDROGENASE"/>
    <property type="match status" value="1"/>
</dbReference>
<dbReference type="InterPro" id="IPR022383">
    <property type="entry name" value="Lactate/malate_DH_C"/>
</dbReference>
<dbReference type="AlphaFoldDB" id="A0A1Y4T2G4"/>
<comment type="function">
    <text evidence="7">Catalyzes the conversion of lactate to pyruvate.</text>
</comment>
<feature type="domain" description="Lactate/malate dehydrogenase C-terminal" evidence="11">
    <location>
        <begin position="146"/>
        <end position="309"/>
    </location>
</feature>
<comment type="activity regulation">
    <text evidence="7">Allosterically activated by fructose 1,6-bisphosphate (FBP).</text>
</comment>
<evidence type="ECO:0000256" key="1">
    <source>
        <dbReference type="ARBA" id="ARBA00004843"/>
    </source>
</evidence>
<feature type="binding site" evidence="7">
    <location>
        <position position="83"/>
    </location>
    <ligand>
        <name>substrate</name>
    </ligand>
</feature>
<dbReference type="InterPro" id="IPR015955">
    <property type="entry name" value="Lactate_DH/Glyco_Ohase_4_C"/>
</dbReference>
<dbReference type="InterPro" id="IPR001236">
    <property type="entry name" value="Lactate/malate_DH_N"/>
</dbReference>
<keyword evidence="7" id="KW-0021">Allosteric enzyme</keyword>
<dbReference type="OrthoDB" id="9802969at2"/>